<dbReference type="InterPro" id="IPR021735">
    <property type="entry name" value="DUF3306"/>
</dbReference>
<feature type="compositionally biased region" description="Low complexity" evidence="1">
    <location>
        <begin position="171"/>
        <end position="180"/>
    </location>
</feature>
<dbReference type="AlphaFoldDB" id="A0A2K9F2S5"/>
<protein>
    <submittedName>
        <fullName evidence="2">DUF3306 domain-containing protein</fullName>
    </submittedName>
</protein>
<feature type="region of interest" description="Disordered" evidence="1">
    <location>
        <begin position="144"/>
        <end position="218"/>
    </location>
</feature>
<name>A0A2K9F2S5_9RHOB</name>
<sequence length="218" mass="23724">MSDFWTRRKARVEAEAELVQADAHASVQARADAALAEEQAALSEPELLAQLGLPDPDGLRAGDDFTAFLRREVPDFLRRRALRRLWTSNPVLANLDGLVDHDDDFTDAATVKPGMRTAYQVGRGMIDRARAEAEKLIAMTDDQDVLPASEPSLETPPVLPAESSTVRRPTAPRVTAQPQVAAPPPEIAAVAPTAFEAQPQPDMPAARHMQFQFTEAPA</sequence>
<reference evidence="2 3" key="1">
    <citation type="submission" date="2017-12" db="EMBL/GenBank/DDBJ databases">
        <authorList>
            <person name="Hurst M.R.H."/>
        </authorList>
    </citation>
    <scope>NUCLEOTIDE SEQUENCE [LARGE SCALE GENOMIC DNA]</scope>
    <source>
        <strain evidence="2 3">BM15</strain>
    </source>
</reference>
<proteinExistence type="predicted"/>
<keyword evidence="3" id="KW-1185">Reference proteome</keyword>
<gene>
    <name evidence="2" type="ORF">CUV01_08590</name>
</gene>
<dbReference type="EMBL" id="CP025408">
    <property type="protein sequence ID" value="AUH33441.1"/>
    <property type="molecule type" value="Genomic_DNA"/>
</dbReference>
<dbReference type="Pfam" id="PF11748">
    <property type="entry name" value="DUF3306"/>
    <property type="match status" value="1"/>
</dbReference>
<dbReference type="OrthoDB" id="8100830at2"/>
<evidence type="ECO:0000256" key="1">
    <source>
        <dbReference type="SAM" id="MobiDB-lite"/>
    </source>
</evidence>
<dbReference type="RefSeq" id="WP_101460111.1">
    <property type="nucleotide sequence ID" value="NZ_CP025408.1"/>
</dbReference>
<dbReference type="KEGG" id="paro:CUV01_08590"/>
<accession>A0A2K9F2S5</accession>
<evidence type="ECO:0000313" key="2">
    <source>
        <dbReference type="EMBL" id="AUH33441.1"/>
    </source>
</evidence>
<dbReference type="Proteomes" id="UP000233742">
    <property type="component" value="Chromosome"/>
</dbReference>
<organism evidence="2 3">
    <name type="scientific">Paracoccus tegillarcae</name>
    <dbReference type="NCBI Taxonomy" id="1529068"/>
    <lineage>
        <taxon>Bacteria</taxon>
        <taxon>Pseudomonadati</taxon>
        <taxon>Pseudomonadota</taxon>
        <taxon>Alphaproteobacteria</taxon>
        <taxon>Rhodobacterales</taxon>
        <taxon>Paracoccaceae</taxon>
        <taxon>Paracoccus</taxon>
    </lineage>
</organism>
<evidence type="ECO:0000313" key="3">
    <source>
        <dbReference type="Proteomes" id="UP000233742"/>
    </source>
</evidence>